<name>A0A9J6EYG7_RHIMP</name>
<keyword evidence="2" id="KW-1185">Reference proteome</keyword>
<evidence type="ECO:0000313" key="1">
    <source>
        <dbReference type="EMBL" id="KAH8039490.1"/>
    </source>
</evidence>
<comment type="caution">
    <text evidence="1">The sequence shown here is derived from an EMBL/GenBank/DDBJ whole genome shotgun (WGS) entry which is preliminary data.</text>
</comment>
<reference evidence="1" key="2">
    <citation type="submission" date="2021-09" db="EMBL/GenBank/DDBJ databases">
        <authorList>
            <person name="Jia N."/>
            <person name="Wang J."/>
            <person name="Shi W."/>
            <person name="Du L."/>
            <person name="Sun Y."/>
            <person name="Zhan W."/>
            <person name="Jiang J."/>
            <person name="Wang Q."/>
            <person name="Zhang B."/>
            <person name="Ji P."/>
            <person name="Sakyi L.B."/>
            <person name="Cui X."/>
            <person name="Yuan T."/>
            <person name="Jiang B."/>
            <person name="Yang W."/>
            <person name="Lam T.T.-Y."/>
            <person name="Chang Q."/>
            <person name="Ding S."/>
            <person name="Wang X."/>
            <person name="Zhu J."/>
            <person name="Ruan X."/>
            <person name="Zhao L."/>
            <person name="Wei J."/>
            <person name="Que T."/>
            <person name="Du C."/>
            <person name="Cheng J."/>
            <person name="Dai P."/>
            <person name="Han X."/>
            <person name="Huang E."/>
            <person name="Gao Y."/>
            <person name="Liu J."/>
            <person name="Shao H."/>
            <person name="Ye R."/>
            <person name="Li L."/>
            <person name="Wei W."/>
            <person name="Wang X."/>
            <person name="Wang C."/>
            <person name="Huo Q."/>
            <person name="Li W."/>
            <person name="Guo W."/>
            <person name="Chen H."/>
            <person name="Chen S."/>
            <person name="Zhou L."/>
            <person name="Zhou L."/>
            <person name="Ni X."/>
            <person name="Tian J."/>
            <person name="Zhou Y."/>
            <person name="Sheng Y."/>
            <person name="Liu T."/>
            <person name="Pan Y."/>
            <person name="Xia L."/>
            <person name="Li J."/>
            <person name="Zhao F."/>
            <person name="Cao W."/>
        </authorList>
    </citation>
    <scope>NUCLEOTIDE SEQUENCE</scope>
    <source>
        <strain evidence="1">Rmic-2018</strain>
        <tissue evidence="1">Larvae</tissue>
    </source>
</reference>
<evidence type="ECO:0000313" key="2">
    <source>
        <dbReference type="Proteomes" id="UP000821866"/>
    </source>
</evidence>
<proteinExistence type="predicted"/>
<protein>
    <submittedName>
        <fullName evidence="1">Uncharacterized protein</fullName>
    </submittedName>
</protein>
<dbReference type="AlphaFoldDB" id="A0A9J6EYG7"/>
<dbReference type="Proteomes" id="UP000821866">
    <property type="component" value="Chromosome 1"/>
</dbReference>
<dbReference type="EMBL" id="JABSTU010000001">
    <property type="protein sequence ID" value="KAH8039490.1"/>
    <property type="molecule type" value="Genomic_DNA"/>
</dbReference>
<organism evidence="1 2">
    <name type="scientific">Rhipicephalus microplus</name>
    <name type="common">Cattle tick</name>
    <name type="synonym">Boophilus microplus</name>
    <dbReference type="NCBI Taxonomy" id="6941"/>
    <lineage>
        <taxon>Eukaryota</taxon>
        <taxon>Metazoa</taxon>
        <taxon>Ecdysozoa</taxon>
        <taxon>Arthropoda</taxon>
        <taxon>Chelicerata</taxon>
        <taxon>Arachnida</taxon>
        <taxon>Acari</taxon>
        <taxon>Parasitiformes</taxon>
        <taxon>Ixodida</taxon>
        <taxon>Ixodoidea</taxon>
        <taxon>Ixodidae</taxon>
        <taxon>Rhipicephalinae</taxon>
        <taxon>Rhipicephalus</taxon>
        <taxon>Boophilus</taxon>
    </lineage>
</organism>
<sequence>MTILGHFIREVGLNAIVSVRVGIDQMDNQKHIIYVTCLSLSLIDEECLRSPVDALGLYNHNTGELIFVHCNTSPSTIDLGLVSQGCSYTWTRAPVSAGVDHYPFILSPSHPTKWRSKRPYTLHGVPIQCKTHVRYLGLTTNHRLKGNLAVSSFHHQTHQVEGAVRRILTTETACLVSFAISIYKTIVVTKVPYVPSTV</sequence>
<reference evidence="1" key="1">
    <citation type="journal article" date="2020" name="Cell">
        <title>Large-Scale Comparative Analyses of Tick Genomes Elucidate Their Genetic Diversity and Vector Capacities.</title>
        <authorList>
            <consortium name="Tick Genome and Microbiome Consortium (TIGMIC)"/>
            <person name="Jia N."/>
            <person name="Wang J."/>
            <person name="Shi W."/>
            <person name="Du L."/>
            <person name="Sun Y."/>
            <person name="Zhan W."/>
            <person name="Jiang J.F."/>
            <person name="Wang Q."/>
            <person name="Zhang B."/>
            <person name="Ji P."/>
            <person name="Bell-Sakyi L."/>
            <person name="Cui X.M."/>
            <person name="Yuan T.T."/>
            <person name="Jiang B.G."/>
            <person name="Yang W.F."/>
            <person name="Lam T.T."/>
            <person name="Chang Q.C."/>
            <person name="Ding S.J."/>
            <person name="Wang X.J."/>
            <person name="Zhu J.G."/>
            <person name="Ruan X.D."/>
            <person name="Zhao L."/>
            <person name="Wei J.T."/>
            <person name="Ye R.Z."/>
            <person name="Que T.C."/>
            <person name="Du C.H."/>
            <person name="Zhou Y.H."/>
            <person name="Cheng J.X."/>
            <person name="Dai P.F."/>
            <person name="Guo W.B."/>
            <person name="Han X.H."/>
            <person name="Huang E.J."/>
            <person name="Li L.F."/>
            <person name="Wei W."/>
            <person name="Gao Y.C."/>
            <person name="Liu J.Z."/>
            <person name="Shao H.Z."/>
            <person name="Wang X."/>
            <person name="Wang C.C."/>
            <person name="Yang T.C."/>
            <person name="Huo Q.B."/>
            <person name="Li W."/>
            <person name="Chen H.Y."/>
            <person name="Chen S.E."/>
            <person name="Zhou L.G."/>
            <person name="Ni X.B."/>
            <person name="Tian J.H."/>
            <person name="Sheng Y."/>
            <person name="Liu T."/>
            <person name="Pan Y.S."/>
            <person name="Xia L.Y."/>
            <person name="Li J."/>
            <person name="Zhao F."/>
            <person name="Cao W.C."/>
        </authorList>
    </citation>
    <scope>NUCLEOTIDE SEQUENCE</scope>
    <source>
        <strain evidence="1">Rmic-2018</strain>
    </source>
</reference>
<accession>A0A9J6EYG7</accession>
<gene>
    <name evidence="1" type="ORF">HPB51_007392</name>
</gene>